<dbReference type="HOGENOM" id="CLU_1978182_0_0_9"/>
<dbReference type="KEGG" id="eha:Ethha_2035"/>
<dbReference type="AlphaFoldDB" id="E6U380"/>
<organism evidence="1 2">
    <name type="scientific">Ethanoligenens harbinense (strain DSM 18485 / JCM 12961 / CGMCC 1.5033 / YUAN-3)</name>
    <dbReference type="NCBI Taxonomy" id="663278"/>
    <lineage>
        <taxon>Bacteria</taxon>
        <taxon>Bacillati</taxon>
        <taxon>Bacillota</taxon>
        <taxon>Clostridia</taxon>
        <taxon>Eubacteriales</taxon>
        <taxon>Oscillospiraceae</taxon>
        <taxon>Ethanoligenens</taxon>
    </lineage>
</organism>
<name>E6U380_ETHHY</name>
<keyword evidence="2" id="KW-1185">Reference proteome</keyword>
<reference evidence="1 2" key="1">
    <citation type="submission" date="2010-12" db="EMBL/GenBank/DDBJ databases">
        <title>Complete sequence of Ethanoligenens harbinense YUAN-3.</title>
        <authorList>
            <person name="Lucas S."/>
            <person name="Copeland A."/>
            <person name="Lapidus A."/>
            <person name="Cheng J.-F."/>
            <person name="Bruce D."/>
            <person name="Goodwin L."/>
            <person name="Pitluck S."/>
            <person name="Chertkov O."/>
            <person name="Misra M."/>
            <person name="Detter J.C."/>
            <person name="Han C."/>
            <person name="Tapia R."/>
            <person name="Land M."/>
            <person name="Hauser L."/>
            <person name="Jeffries C."/>
            <person name="Kyrpides N."/>
            <person name="Ivanova N."/>
            <person name="Mikhailova N."/>
            <person name="Wang A."/>
            <person name="Mouttaki H."/>
            <person name="He Z."/>
            <person name="Zhou J."/>
            <person name="Hemme C.L."/>
            <person name="Woyke T."/>
        </authorList>
    </citation>
    <scope>NUCLEOTIDE SEQUENCE [LARGE SCALE GENOMIC DNA]</scope>
    <source>
        <strain evidence="2">DSM 18485 / JCM 12961 / CGMCC 1.5033 / YUAN-3</strain>
    </source>
</reference>
<evidence type="ECO:0000313" key="1">
    <source>
        <dbReference type="EMBL" id="ADU27552.1"/>
    </source>
</evidence>
<dbReference type="Proteomes" id="UP000001551">
    <property type="component" value="Chromosome"/>
</dbReference>
<protein>
    <submittedName>
        <fullName evidence="1">Uncharacterized protein</fullName>
    </submittedName>
</protein>
<proteinExistence type="predicted"/>
<accession>E6U380</accession>
<evidence type="ECO:0000313" key="2">
    <source>
        <dbReference type="Proteomes" id="UP000001551"/>
    </source>
</evidence>
<dbReference type="EMBL" id="CP002400">
    <property type="protein sequence ID" value="ADU27552.1"/>
    <property type="molecule type" value="Genomic_DNA"/>
</dbReference>
<sequence>MVFRTMPPRCKSRWGVQNLGAALSLPAQTGDLSAVSNLDADVSGLYTESQLPAYRSLFQTGIDSKPPLSGIGRAQLYAQSQYTAQQLGLTVFAGSVNRNAVAGSMVQLHQNDLNSSFPGAVFSGIA</sequence>
<gene>
    <name evidence="1" type="ordered locus">Ethha_2035</name>
</gene>